<evidence type="ECO:0000256" key="3">
    <source>
        <dbReference type="ARBA" id="ARBA00022448"/>
    </source>
</evidence>
<dbReference type="OrthoDB" id="6608471at2759"/>
<feature type="transmembrane region" description="Helical" evidence="9">
    <location>
        <begin position="271"/>
        <end position="291"/>
    </location>
</feature>
<dbReference type="InterPro" id="IPR004686">
    <property type="entry name" value="Mtc"/>
</dbReference>
<evidence type="ECO:0000313" key="10">
    <source>
        <dbReference type="EMBL" id="KAF7264120.1"/>
    </source>
</evidence>
<dbReference type="EMBL" id="JAACXV010018216">
    <property type="protein sequence ID" value="KAF7264120.1"/>
    <property type="molecule type" value="Genomic_DNA"/>
</dbReference>
<comment type="similarity">
    <text evidence="2 9">Belongs to the sideroflexin family.</text>
</comment>
<gene>
    <name evidence="10" type="ORF">GWI33_000609</name>
</gene>
<name>A0A834M249_RHYFE</name>
<reference evidence="10" key="1">
    <citation type="submission" date="2020-08" db="EMBL/GenBank/DDBJ databases">
        <title>Genome sequencing and assembly of the red palm weevil Rhynchophorus ferrugineus.</title>
        <authorList>
            <person name="Dias G.B."/>
            <person name="Bergman C.M."/>
            <person name="Manee M."/>
        </authorList>
    </citation>
    <scope>NUCLEOTIDE SEQUENCE</scope>
    <source>
        <strain evidence="10">AA-2017</strain>
        <tissue evidence="10">Whole larva</tissue>
    </source>
</reference>
<evidence type="ECO:0000256" key="6">
    <source>
        <dbReference type="ARBA" id="ARBA00022989"/>
    </source>
</evidence>
<dbReference type="Proteomes" id="UP000625711">
    <property type="component" value="Unassembled WGS sequence"/>
</dbReference>
<keyword evidence="4 9" id="KW-0812">Transmembrane</keyword>
<keyword evidence="5" id="KW-0029">Amino-acid transport</keyword>
<keyword evidence="8 9" id="KW-0472">Membrane</keyword>
<keyword evidence="7 9" id="KW-0496">Mitochondrion</keyword>
<feature type="transmembrane region" description="Helical" evidence="9">
    <location>
        <begin position="152"/>
        <end position="173"/>
    </location>
</feature>
<dbReference type="GO" id="GO:0015075">
    <property type="term" value="F:monoatomic ion transmembrane transporter activity"/>
    <property type="evidence" value="ECO:0007669"/>
    <property type="project" value="InterPro"/>
</dbReference>
<evidence type="ECO:0000256" key="5">
    <source>
        <dbReference type="ARBA" id="ARBA00022970"/>
    </source>
</evidence>
<keyword evidence="6 9" id="KW-1133">Transmembrane helix</keyword>
<organism evidence="10 11">
    <name type="scientific">Rhynchophorus ferrugineus</name>
    <name type="common">Red palm weevil</name>
    <name type="synonym">Curculio ferrugineus</name>
    <dbReference type="NCBI Taxonomy" id="354439"/>
    <lineage>
        <taxon>Eukaryota</taxon>
        <taxon>Metazoa</taxon>
        <taxon>Ecdysozoa</taxon>
        <taxon>Arthropoda</taxon>
        <taxon>Hexapoda</taxon>
        <taxon>Insecta</taxon>
        <taxon>Pterygota</taxon>
        <taxon>Neoptera</taxon>
        <taxon>Endopterygota</taxon>
        <taxon>Coleoptera</taxon>
        <taxon>Polyphaga</taxon>
        <taxon>Cucujiformia</taxon>
        <taxon>Curculionidae</taxon>
        <taxon>Dryophthorinae</taxon>
        <taxon>Rhynchophorus</taxon>
    </lineage>
</organism>
<comment type="caution">
    <text evidence="10">The sequence shown here is derived from an EMBL/GenBank/DDBJ whole genome shotgun (WGS) entry which is preliminary data.</text>
</comment>
<accession>A0A834M249</accession>
<dbReference type="Pfam" id="PF03820">
    <property type="entry name" value="SFXNs"/>
    <property type="match status" value="1"/>
</dbReference>
<evidence type="ECO:0000313" key="11">
    <source>
        <dbReference type="Proteomes" id="UP000625711"/>
    </source>
</evidence>
<dbReference type="GO" id="GO:0140300">
    <property type="term" value="P:serine import into mitochondrion"/>
    <property type="evidence" value="ECO:0007669"/>
    <property type="project" value="TreeGrafter"/>
</dbReference>
<proteinExistence type="inferred from homology"/>
<dbReference type="NCBIfam" id="TIGR00798">
    <property type="entry name" value="mtc"/>
    <property type="match status" value="1"/>
</dbReference>
<feature type="transmembrane region" description="Helical" evidence="9">
    <location>
        <begin position="228"/>
        <end position="251"/>
    </location>
</feature>
<comment type="subcellular location">
    <subcellularLocation>
        <location evidence="1 9">Mitochondrion membrane</location>
        <topology evidence="1 9">Multi-pass membrane protein</topology>
    </subcellularLocation>
</comment>
<evidence type="ECO:0000256" key="2">
    <source>
        <dbReference type="ARBA" id="ARBA00005974"/>
    </source>
</evidence>
<evidence type="ECO:0000256" key="7">
    <source>
        <dbReference type="ARBA" id="ARBA00023128"/>
    </source>
</evidence>
<sequence>MSQQCTCKQPKINLDEPRYDQETYVGRAKHFFLTTNPLNVLVSGKQLDEARLLVQSYKCGEKLPADVTEDQLWKAKTLYDSAFHPDTGEKMMLIGRMSAQVPMNMLITGGMITFYKTAPAVIFWQWFNQSFNALVNYTNRSGDVVQTDKQILTSYLMATTGAVGTALGLNSLVKKMPPIVGRMVPFAAVAAANCINIPMMRAQELQHGTPVYDANGNKLGYSKVAAQYGIGQVILSRIAMALPGMVLTPIVMDYLEKRGTLCRYPWMTLPASVGILGLCLTFATPLACAFFKQKASLPFSHLEEELQHFLNKKFHCHPPQYEEVGKKYDASSIDRVYYNKGL</sequence>
<evidence type="ECO:0000256" key="9">
    <source>
        <dbReference type="RuleBase" id="RU362000"/>
    </source>
</evidence>
<dbReference type="AlphaFoldDB" id="A0A834M249"/>
<dbReference type="GO" id="GO:0005743">
    <property type="term" value="C:mitochondrial inner membrane"/>
    <property type="evidence" value="ECO:0007669"/>
    <property type="project" value="TreeGrafter"/>
</dbReference>
<protein>
    <recommendedName>
        <fullName evidence="9">Sidoreflexin</fullName>
    </recommendedName>
</protein>
<dbReference type="PANTHER" id="PTHR11153">
    <property type="entry name" value="SIDEROFLEXIN"/>
    <property type="match status" value="1"/>
</dbReference>
<feature type="transmembrane region" description="Helical" evidence="9">
    <location>
        <begin position="106"/>
        <end position="127"/>
    </location>
</feature>
<evidence type="ECO:0000256" key="1">
    <source>
        <dbReference type="ARBA" id="ARBA00004225"/>
    </source>
</evidence>
<keyword evidence="3" id="KW-0813">Transport</keyword>
<keyword evidence="11" id="KW-1185">Reference proteome</keyword>
<evidence type="ECO:0000256" key="8">
    <source>
        <dbReference type="ARBA" id="ARBA00023136"/>
    </source>
</evidence>
<evidence type="ECO:0000256" key="4">
    <source>
        <dbReference type="ARBA" id="ARBA00022692"/>
    </source>
</evidence>
<dbReference type="PANTHER" id="PTHR11153:SF8">
    <property type="entry name" value="SIDEROFLEXIN-1"/>
    <property type="match status" value="1"/>
</dbReference>